<evidence type="ECO:0000256" key="7">
    <source>
        <dbReference type="SAM" id="Phobius"/>
    </source>
</evidence>
<keyword evidence="2" id="KW-0813">Transport</keyword>
<dbReference type="GO" id="GO:0008324">
    <property type="term" value="F:monoatomic cation transmembrane transporter activity"/>
    <property type="evidence" value="ECO:0007669"/>
    <property type="project" value="InterPro"/>
</dbReference>
<evidence type="ECO:0000313" key="10">
    <source>
        <dbReference type="Proteomes" id="UP000216454"/>
    </source>
</evidence>
<feature type="transmembrane region" description="Helical" evidence="7">
    <location>
        <begin position="206"/>
        <end position="224"/>
    </location>
</feature>
<evidence type="ECO:0000256" key="2">
    <source>
        <dbReference type="ARBA" id="ARBA00022448"/>
    </source>
</evidence>
<dbReference type="EMBL" id="MWWQ01000014">
    <property type="protein sequence ID" value="OZG49548.1"/>
    <property type="molecule type" value="Genomic_DNA"/>
</dbReference>
<feature type="compositionally biased region" description="Polar residues" evidence="6">
    <location>
        <begin position="17"/>
        <end position="35"/>
    </location>
</feature>
<evidence type="ECO:0000256" key="3">
    <source>
        <dbReference type="ARBA" id="ARBA00022692"/>
    </source>
</evidence>
<keyword evidence="5 7" id="KW-0472">Membrane</keyword>
<evidence type="ECO:0000259" key="8">
    <source>
        <dbReference type="Pfam" id="PF01545"/>
    </source>
</evidence>
<name>A0A261ERR9_9BIFI</name>
<accession>A0A261ERR9</accession>
<dbReference type="Proteomes" id="UP000216454">
    <property type="component" value="Unassembled WGS sequence"/>
</dbReference>
<reference evidence="9 10" key="1">
    <citation type="journal article" date="2017" name="BMC Genomics">
        <title>Comparative genomic and phylogenomic analyses of the Bifidobacteriaceae family.</title>
        <authorList>
            <person name="Lugli G.A."/>
            <person name="Milani C."/>
            <person name="Turroni F."/>
            <person name="Duranti S."/>
            <person name="Mancabelli L."/>
            <person name="Mangifesta M."/>
            <person name="Ferrario C."/>
            <person name="Modesto M."/>
            <person name="Mattarelli P."/>
            <person name="Jiri K."/>
            <person name="van Sinderen D."/>
            <person name="Ventura M."/>
        </authorList>
    </citation>
    <scope>NUCLEOTIDE SEQUENCE [LARGE SCALE GENOMIC DNA]</scope>
    <source>
        <strain evidence="9 10">DSM 24744</strain>
    </source>
</reference>
<proteinExistence type="predicted"/>
<evidence type="ECO:0000256" key="5">
    <source>
        <dbReference type="ARBA" id="ARBA00023136"/>
    </source>
</evidence>
<feature type="transmembrane region" description="Helical" evidence="7">
    <location>
        <begin position="91"/>
        <end position="115"/>
    </location>
</feature>
<protein>
    <submittedName>
        <fullName evidence="9">Cation transporter</fullName>
    </submittedName>
</protein>
<dbReference type="GO" id="GO:0016020">
    <property type="term" value="C:membrane"/>
    <property type="evidence" value="ECO:0007669"/>
    <property type="project" value="UniProtKB-SubCell"/>
</dbReference>
<dbReference type="InterPro" id="IPR002524">
    <property type="entry name" value="Cation_efflux"/>
</dbReference>
<dbReference type="InterPro" id="IPR040177">
    <property type="entry name" value="SLC30A9"/>
</dbReference>
<comment type="caution">
    <text evidence="9">The sequence shown here is derived from an EMBL/GenBank/DDBJ whole genome shotgun (WGS) entry which is preliminary data.</text>
</comment>
<keyword evidence="4 7" id="KW-1133">Transmembrane helix</keyword>
<evidence type="ECO:0000256" key="6">
    <source>
        <dbReference type="SAM" id="MobiDB-lite"/>
    </source>
</evidence>
<dbReference type="Gene3D" id="1.20.1510.10">
    <property type="entry name" value="Cation efflux protein transmembrane domain"/>
    <property type="match status" value="1"/>
</dbReference>
<evidence type="ECO:0000256" key="4">
    <source>
        <dbReference type="ARBA" id="ARBA00022989"/>
    </source>
</evidence>
<keyword evidence="10" id="KW-1185">Reference proteome</keyword>
<evidence type="ECO:0000313" key="9">
    <source>
        <dbReference type="EMBL" id="OZG49548.1"/>
    </source>
</evidence>
<sequence>MPAFSHSGLPIPHLPSTLKNMGSTQSSARTHTDSNTNLHEQAQQETAPTATAAAAPAIKQPPTLRQPQPEGNAAMNHDLGPNGTDRKSAKIGIAVIAALVANILVALVKFAVFLFTRSASMLSESVHSLADSGNELTLIIGNKLSHRPPSRKHPLGWSRARYLASFIVAVSLFAIGGVYSASESIAKIRAVASGGPEAHAVDTSKMIVVLVVTLVCALIESWSLHNGIKEAKERFAETHNPGRFSLWKFWRGTKSSDIAVVLAEDTLAVIGLAFAFIGTAVAIATGDEIWDAIGGTSIGVLLIIGALLLGWQVASLLIGEGASEHTYQIISSVLARNPDVERVLADPAAIHLSEKRILVLLKVQFRNETELDDTVAINRLEEQLRAAIPYYTLDIVVEPDAYDPAKAAKVEDWVD</sequence>
<dbReference type="AlphaFoldDB" id="A0A261ERR9"/>
<feature type="region of interest" description="Disordered" evidence="6">
    <location>
        <begin position="61"/>
        <end position="83"/>
    </location>
</feature>
<dbReference type="NCBIfam" id="TIGR01297">
    <property type="entry name" value="CDF"/>
    <property type="match status" value="1"/>
</dbReference>
<dbReference type="GO" id="GO:0006829">
    <property type="term" value="P:zinc ion transport"/>
    <property type="evidence" value="ECO:0007669"/>
    <property type="project" value="InterPro"/>
</dbReference>
<comment type="subcellular location">
    <subcellularLocation>
        <location evidence="1">Membrane</location>
        <topology evidence="1">Multi-pass membrane protein</topology>
    </subcellularLocation>
</comment>
<feature type="transmembrane region" description="Helical" evidence="7">
    <location>
        <begin position="258"/>
        <end position="283"/>
    </location>
</feature>
<dbReference type="Pfam" id="PF01545">
    <property type="entry name" value="Cation_efflux"/>
    <property type="match status" value="1"/>
</dbReference>
<dbReference type="InterPro" id="IPR027469">
    <property type="entry name" value="Cation_efflux_TMD_sf"/>
</dbReference>
<dbReference type="PANTHER" id="PTHR13414">
    <property type="entry name" value="HUEL-CATION TRANSPORTER"/>
    <property type="match status" value="1"/>
</dbReference>
<feature type="transmembrane region" description="Helical" evidence="7">
    <location>
        <begin position="160"/>
        <end position="179"/>
    </location>
</feature>
<feature type="region of interest" description="Disordered" evidence="6">
    <location>
        <begin position="1"/>
        <end position="35"/>
    </location>
</feature>
<feature type="transmembrane region" description="Helical" evidence="7">
    <location>
        <begin position="289"/>
        <end position="311"/>
    </location>
</feature>
<dbReference type="SUPFAM" id="SSF161111">
    <property type="entry name" value="Cation efflux protein transmembrane domain-like"/>
    <property type="match status" value="1"/>
</dbReference>
<evidence type="ECO:0000256" key="1">
    <source>
        <dbReference type="ARBA" id="ARBA00004141"/>
    </source>
</evidence>
<dbReference type="PANTHER" id="PTHR13414:SF9">
    <property type="entry name" value="PROTON-COUPLED ZINC ANTIPORTER SLC30A9, MITOCHONDRIAL"/>
    <property type="match status" value="1"/>
</dbReference>
<dbReference type="InterPro" id="IPR058533">
    <property type="entry name" value="Cation_efflux_TM"/>
</dbReference>
<keyword evidence="3 7" id="KW-0812">Transmembrane</keyword>
<feature type="domain" description="Cation efflux protein transmembrane" evidence="8">
    <location>
        <begin position="95"/>
        <end position="318"/>
    </location>
</feature>
<organism evidence="9 10">
    <name type="scientific">Pseudoscardovia suis</name>
    <dbReference type="NCBI Taxonomy" id="987063"/>
    <lineage>
        <taxon>Bacteria</taxon>
        <taxon>Bacillati</taxon>
        <taxon>Actinomycetota</taxon>
        <taxon>Actinomycetes</taxon>
        <taxon>Bifidobacteriales</taxon>
        <taxon>Bifidobacteriaceae</taxon>
        <taxon>Pseudoscardovia</taxon>
    </lineage>
</organism>
<gene>
    <name evidence="9" type="ORF">PSSU_1372</name>
</gene>